<evidence type="ECO:0008006" key="3">
    <source>
        <dbReference type="Google" id="ProtNLM"/>
    </source>
</evidence>
<accession>A0A1H5KAC1</accession>
<keyword evidence="2" id="KW-1185">Reference proteome</keyword>
<evidence type="ECO:0000313" key="2">
    <source>
        <dbReference type="Proteomes" id="UP000199220"/>
    </source>
</evidence>
<sequence>MSTPQHRPSPERVQQALAAANASTRLRAAMAAGTYPHTQLLDPLLDRAAIEPDFFVRDMLTWALTRHPATRTVPRLLAELDSDRGQARSQALHTLSKIGAGQAWQAVRGRLQDPDPEVARSAWRAAVVLAPIEERAEVIRSLGALLGHGDREVRLSLSRALITLASSTESAGRALHATLEAAAISPDPAVREHASATESLWHDPDAGFEVSVAQAQKVRARAVDPQGQAG</sequence>
<dbReference type="STRING" id="648782.SAMN04488554_2166"/>
<dbReference type="SUPFAM" id="SSF48371">
    <property type="entry name" value="ARM repeat"/>
    <property type="match status" value="1"/>
</dbReference>
<protein>
    <recommendedName>
        <fullName evidence="3">HEAT repeat domain-containing protein</fullName>
    </recommendedName>
</protein>
<dbReference type="InterPro" id="IPR011989">
    <property type="entry name" value="ARM-like"/>
</dbReference>
<dbReference type="InterPro" id="IPR016024">
    <property type="entry name" value="ARM-type_fold"/>
</dbReference>
<gene>
    <name evidence="1" type="ORF">SAMN04488554_2166</name>
</gene>
<dbReference type="OrthoDB" id="9134742at2"/>
<evidence type="ECO:0000313" key="1">
    <source>
        <dbReference type="EMBL" id="SEE61813.1"/>
    </source>
</evidence>
<reference evidence="2" key="1">
    <citation type="submission" date="2016-10" db="EMBL/GenBank/DDBJ databases">
        <authorList>
            <person name="Varghese N."/>
            <person name="Submissions S."/>
        </authorList>
    </citation>
    <scope>NUCLEOTIDE SEQUENCE [LARGE SCALE GENOMIC DNA]</scope>
    <source>
        <strain evidence="2">DSM 21368</strain>
    </source>
</reference>
<proteinExistence type="predicted"/>
<dbReference type="RefSeq" id="WP_089773170.1">
    <property type="nucleotide sequence ID" value="NZ_FNTX01000002.1"/>
</dbReference>
<dbReference type="Proteomes" id="UP000199220">
    <property type="component" value="Unassembled WGS sequence"/>
</dbReference>
<dbReference type="EMBL" id="FNTX01000002">
    <property type="protein sequence ID" value="SEE61813.1"/>
    <property type="molecule type" value="Genomic_DNA"/>
</dbReference>
<name>A0A1H5KAC1_9MICO</name>
<dbReference type="Gene3D" id="1.25.10.10">
    <property type="entry name" value="Leucine-rich Repeat Variant"/>
    <property type="match status" value="2"/>
</dbReference>
<organism evidence="1 2">
    <name type="scientific">Ruania alba</name>
    <dbReference type="NCBI Taxonomy" id="648782"/>
    <lineage>
        <taxon>Bacteria</taxon>
        <taxon>Bacillati</taxon>
        <taxon>Actinomycetota</taxon>
        <taxon>Actinomycetes</taxon>
        <taxon>Micrococcales</taxon>
        <taxon>Ruaniaceae</taxon>
        <taxon>Ruania</taxon>
    </lineage>
</organism>
<dbReference type="AlphaFoldDB" id="A0A1H5KAC1"/>